<name>A0ABY0QHK8_9BRAD</name>
<dbReference type="RefSeq" id="WP_244525036.1">
    <property type="nucleotide sequence ID" value="NZ_LT629693.1"/>
</dbReference>
<keyword evidence="3" id="KW-1185">Reference proteome</keyword>
<dbReference type="InterPro" id="IPR057153">
    <property type="entry name" value="DUF7831"/>
</dbReference>
<feature type="domain" description="DUF7831" evidence="1">
    <location>
        <begin position="4"/>
        <end position="64"/>
    </location>
</feature>
<evidence type="ECO:0000313" key="3">
    <source>
        <dbReference type="Proteomes" id="UP000198803"/>
    </source>
</evidence>
<reference evidence="2 3" key="1">
    <citation type="submission" date="2016-10" db="EMBL/GenBank/DDBJ databases">
        <authorList>
            <person name="Varghese N."/>
            <person name="Submissions S."/>
        </authorList>
    </citation>
    <scope>NUCLEOTIDE SEQUENCE [LARGE SCALE GENOMIC DNA]</scope>
    <source>
        <strain evidence="2 3">GAS524</strain>
    </source>
</reference>
<evidence type="ECO:0000313" key="2">
    <source>
        <dbReference type="EMBL" id="SDK47143.1"/>
    </source>
</evidence>
<dbReference type="Proteomes" id="UP000198803">
    <property type="component" value="Chromosome I"/>
</dbReference>
<dbReference type="Pfam" id="PF25176">
    <property type="entry name" value="DUF7831"/>
    <property type="match status" value="1"/>
</dbReference>
<protein>
    <recommendedName>
        <fullName evidence="1">DUF7831 domain-containing protein</fullName>
    </recommendedName>
</protein>
<proteinExistence type="predicted"/>
<evidence type="ECO:0000259" key="1">
    <source>
        <dbReference type="Pfam" id="PF25176"/>
    </source>
</evidence>
<accession>A0ABY0QHK8</accession>
<sequence>MPVVFQNWITRNDLLDNRDKMYVFGDNVQRTGFAGQAKEMRGEPNAIGVVTKWAPSMQPTAFFRRHCGLQNAGGA</sequence>
<dbReference type="EMBL" id="LT629693">
    <property type="protein sequence ID" value="SDK47143.1"/>
    <property type="molecule type" value="Genomic_DNA"/>
</dbReference>
<gene>
    <name evidence="2" type="ORF">SAMN05444163_8196</name>
</gene>
<organism evidence="2 3">
    <name type="scientific">Bradyrhizobium ottawaense</name>
    <dbReference type="NCBI Taxonomy" id="931866"/>
    <lineage>
        <taxon>Bacteria</taxon>
        <taxon>Pseudomonadati</taxon>
        <taxon>Pseudomonadota</taxon>
        <taxon>Alphaproteobacteria</taxon>
        <taxon>Hyphomicrobiales</taxon>
        <taxon>Nitrobacteraceae</taxon>
        <taxon>Bradyrhizobium</taxon>
    </lineage>
</organism>